<accession>A0A0E9SAH2</accession>
<name>A0A0E9SAH2_ANGAN</name>
<reference evidence="1" key="1">
    <citation type="submission" date="2014-11" db="EMBL/GenBank/DDBJ databases">
        <authorList>
            <person name="Amaro Gonzalez C."/>
        </authorList>
    </citation>
    <scope>NUCLEOTIDE SEQUENCE</scope>
</reference>
<protein>
    <submittedName>
        <fullName evidence="1">Uncharacterized protein</fullName>
    </submittedName>
</protein>
<proteinExistence type="predicted"/>
<sequence>MLIILPQNSCICSHFQIQWYKVPLSVPHFIQVSGILGLNLLSFSGVI</sequence>
<reference evidence="1" key="2">
    <citation type="journal article" date="2015" name="Fish Shellfish Immunol.">
        <title>Early steps in the European eel (Anguilla anguilla)-Vibrio vulnificus interaction in the gills: Role of the RtxA13 toxin.</title>
        <authorList>
            <person name="Callol A."/>
            <person name="Pajuelo D."/>
            <person name="Ebbesson L."/>
            <person name="Teles M."/>
            <person name="MacKenzie S."/>
            <person name="Amaro C."/>
        </authorList>
    </citation>
    <scope>NUCLEOTIDE SEQUENCE</scope>
</reference>
<dbReference type="AlphaFoldDB" id="A0A0E9SAH2"/>
<evidence type="ECO:0000313" key="1">
    <source>
        <dbReference type="EMBL" id="JAH37518.1"/>
    </source>
</evidence>
<organism evidence="1">
    <name type="scientific">Anguilla anguilla</name>
    <name type="common">European freshwater eel</name>
    <name type="synonym">Muraena anguilla</name>
    <dbReference type="NCBI Taxonomy" id="7936"/>
    <lineage>
        <taxon>Eukaryota</taxon>
        <taxon>Metazoa</taxon>
        <taxon>Chordata</taxon>
        <taxon>Craniata</taxon>
        <taxon>Vertebrata</taxon>
        <taxon>Euteleostomi</taxon>
        <taxon>Actinopterygii</taxon>
        <taxon>Neopterygii</taxon>
        <taxon>Teleostei</taxon>
        <taxon>Anguilliformes</taxon>
        <taxon>Anguillidae</taxon>
        <taxon>Anguilla</taxon>
    </lineage>
</organism>
<dbReference type="EMBL" id="GBXM01071059">
    <property type="protein sequence ID" value="JAH37518.1"/>
    <property type="molecule type" value="Transcribed_RNA"/>
</dbReference>